<organism evidence="1 2">
    <name type="scientific">Streptomyces mirabilis</name>
    <dbReference type="NCBI Taxonomy" id="68239"/>
    <lineage>
        <taxon>Bacteria</taxon>
        <taxon>Bacillati</taxon>
        <taxon>Actinomycetota</taxon>
        <taxon>Actinomycetes</taxon>
        <taxon>Kitasatosporales</taxon>
        <taxon>Streptomycetaceae</taxon>
        <taxon>Streptomyces</taxon>
    </lineage>
</organism>
<name>A0ABU3UXT1_9ACTN</name>
<sequence>MITKEELRIVLQECAAAGLPEHVDDDTPIAMDSFALVWLQHLLQERHQTLLEVRNSQLTELNSLNAIYAFLTKSESRP</sequence>
<comment type="caution">
    <text evidence="1">The sequence shown here is derived from an EMBL/GenBank/DDBJ whole genome shotgun (WGS) entry which is preliminary data.</text>
</comment>
<proteinExistence type="predicted"/>
<gene>
    <name evidence="1" type="ORF">PU648_41470</name>
</gene>
<reference evidence="1 2" key="1">
    <citation type="submission" date="2023-02" db="EMBL/GenBank/DDBJ databases">
        <authorList>
            <person name="Maleckis M."/>
        </authorList>
    </citation>
    <scope>NUCLEOTIDE SEQUENCE [LARGE SCALE GENOMIC DNA]</scope>
    <source>
        <strain evidence="1 2">P8-A2</strain>
    </source>
</reference>
<evidence type="ECO:0008006" key="3">
    <source>
        <dbReference type="Google" id="ProtNLM"/>
    </source>
</evidence>
<evidence type="ECO:0000313" key="2">
    <source>
        <dbReference type="Proteomes" id="UP001257627"/>
    </source>
</evidence>
<dbReference type="EMBL" id="JARAKF010000001">
    <property type="protein sequence ID" value="MDU8998726.1"/>
    <property type="molecule type" value="Genomic_DNA"/>
</dbReference>
<protein>
    <recommendedName>
        <fullName evidence="3">Carrier domain-containing protein</fullName>
    </recommendedName>
</protein>
<dbReference type="RefSeq" id="WP_316735371.1">
    <property type="nucleotide sequence ID" value="NZ_JARAKF010000001.1"/>
</dbReference>
<keyword evidence="2" id="KW-1185">Reference proteome</keyword>
<accession>A0ABU3UXT1</accession>
<dbReference type="Proteomes" id="UP001257627">
    <property type="component" value="Unassembled WGS sequence"/>
</dbReference>
<evidence type="ECO:0000313" key="1">
    <source>
        <dbReference type="EMBL" id="MDU8998726.1"/>
    </source>
</evidence>